<organism evidence="12 13">
    <name type="scientific">Petrolisthes manimaculis</name>
    <dbReference type="NCBI Taxonomy" id="1843537"/>
    <lineage>
        <taxon>Eukaryota</taxon>
        <taxon>Metazoa</taxon>
        <taxon>Ecdysozoa</taxon>
        <taxon>Arthropoda</taxon>
        <taxon>Crustacea</taxon>
        <taxon>Multicrustacea</taxon>
        <taxon>Malacostraca</taxon>
        <taxon>Eumalacostraca</taxon>
        <taxon>Eucarida</taxon>
        <taxon>Decapoda</taxon>
        <taxon>Pleocyemata</taxon>
        <taxon>Anomura</taxon>
        <taxon>Galatheoidea</taxon>
        <taxon>Porcellanidae</taxon>
        <taxon>Petrolisthes</taxon>
    </lineage>
</organism>
<dbReference type="Gene3D" id="1.25.40.470">
    <property type="match status" value="1"/>
</dbReference>
<protein>
    <recommendedName>
        <fullName evidence="11">COPA/B TPR domain-containing protein</fullName>
    </recommendedName>
</protein>
<dbReference type="GO" id="GO:0015031">
    <property type="term" value="P:protein transport"/>
    <property type="evidence" value="ECO:0007669"/>
    <property type="project" value="UniProtKB-KW"/>
</dbReference>
<evidence type="ECO:0000256" key="8">
    <source>
        <dbReference type="ARBA" id="ARBA00022927"/>
    </source>
</evidence>
<dbReference type="Pfam" id="PF23953">
    <property type="entry name" value="TPR_COPA_B"/>
    <property type="match status" value="1"/>
</dbReference>
<evidence type="ECO:0000256" key="7">
    <source>
        <dbReference type="ARBA" id="ARBA00022892"/>
    </source>
</evidence>
<evidence type="ECO:0000256" key="6">
    <source>
        <dbReference type="ARBA" id="ARBA00022737"/>
    </source>
</evidence>
<evidence type="ECO:0000256" key="1">
    <source>
        <dbReference type="ARBA" id="ARBA00004255"/>
    </source>
</evidence>
<evidence type="ECO:0000256" key="4">
    <source>
        <dbReference type="ARBA" id="ARBA00022490"/>
    </source>
</evidence>
<comment type="caution">
    <text evidence="12">The sequence shown here is derived from an EMBL/GenBank/DDBJ whole genome shotgun (WGS) entry which is preliminary data.</text>
</comment>
<dbReference type="FunFam" id="1.25.40.470:FF:000002">
    <property type="entry name" value="Coatomer subunit alpha"/>
    <property type="match status" value="1"/>
</dbReference>
<keyword evidence="7" id="KW-0931">ER-Golgi transport</keyword>
<keyword evidence="13" id="KW-1185">Reference proteome</keyword>
<dbReference type="GO" id="GO:0016192">
    <property type="term" value="P:vesicle-mediated transport"/>
    <property type="evidence" value="ECO:0007669"/>
    <property type="project" value="UniProtKB-KW"/>
</dbReference>
<keyword evidence="4" id="KW-0963">Cytoplasm</keyword>
<sequence>MLYCVNRQPEPQVITINPIEYKFKLALLKHKYNEAEMMVKTGQIWGEAFLWYMYTKGHIRLLDLSSIENVTHRFMLSLEIGELHIALGAAKQLHHEECWRKLAQKAILYGDITIAETCYQKSKSYEKLSFLYLITGNLTKLRLMLNLHKRRKDYAAWYTNALYLGDVK</sequence>
<dbReference type="Proteomes" id="UP001292094">
    <property type="component" value="Unassembled WGS sequence"/>
</dbReference>
<reference evidence="12" key="1">
    <citation type="submission" date="2023-11" db="EMBL/GenBank/DDBJ databases">
        <title>Genome assemblies of two species of porcelain crab, Petrolisthes cinctipes and Petrolisthes manimaculis (Anomura: Porcellanidae).</title>
        <authorList>
            <person name="Angst P."/>
        </authorList>
    </citation>
    <scope>NUCLEOTIDE SEQUENCE</scope>
    <source>
        <strain evidence="12">PB745_02</strain>
        <tissue evidence="12">Gill</tissue>
    </source>
</reference>
<proteinExistence type="predicted"/>
<name>A0AAE1Q527_9EUCA</name>
<dbReference type="AlphaFoldDB" id="A0AAE1Q527"/>
<keyword evidence="5" id="KW-0853">WD repeat</keyword>
<dbReference type="EMBL" id="JAWZYT010000794">
    <property type="protein sequence ID" value="KAK4318877.1"/>
    <property type="molecule type" value="Genomic_DNA"/>
</dbReference>
<keyword evidence="10" id="KW-0472">Membrane</keyword>
<keyword evidence="3" id="KW-0813">Transport</keyword>
<keyword evidence="8" id="KW-0653">Protein transport</keyword>
<comment type="subcellular location">
    <subcellularLocation>
        <location evidence="2">Cytoplasm</location>
    </subcellularLocation>
    <subcellularLocation>
        <location evidence="1">Golgi apparatus membrane</location>
        <topology evidence="1">Peripheral membrane protein</topology>
        <orientation evidence="1">Cytoplasmic side</orientation>
    </subcellularLocation>
</comment>
<evidence type="ECO:0000256" key="3">
    <source>
        <dbReference type="ARBA" id="ARBA00022448"/>
    </source>
</evidence>
<evidence type="ECO:0000256" key="9">
    <source>
        <dbReference type="ARBA" id="ARBA00023034"/>
    </source>
</evidence>
<dbReference type="InterPro" id="IPR056176">
    <property type="entry name" value="TPR_COPA_B"/>
</dbReference>
<feature type="domain" description="COPA/B TPR" evidence="11">
    <location>
        <begin position="69"/>
        <end position="166"/>
    </location>
</feature>
<evidence type="ECO:0000256" key="5">
    <source>
        <dbReference type="ARBA" id="ARBA00022574"/>
    </source>
</evidence>
<evidence type="ECO:0000259" key="11">
    <source>
        <dbReference type="Pfam" id="PF23953"/>
    </source>
</evidence>
<accession>A0AAE1Q527</accession>
<keyword evidence="6" id="KW-0677">Repeat</keyword>
<keyword evidence="9" id="KW-0333">Golgi apparatus</keyword>
<evidence type="ECO:0000313" key="12">
    <source>
        <dbReference type="EMBL" id="KAK4318877.1"/>
    </source>
</evidence>
<gene>
    <name evidence="12" type="ORF">Pmani_010141</name>
</gene>
<dbReference type="GO" id="GO:0000139">
    <property type="term" value="C:Golgi membrane"/>
    <property type="evidence" value="ECO:0007669"/>
    <property type="project" value="UniProtKB-SubCell"/>
</dbReference>
<evidence type="ECO:0000313" key="13">
    <source>
        <dbReference type="Proteomes" id="UP001292094"/>
    </source>
</evidence>
<evidence type="ECO:0000256" key="10">
    <source>
        <dbReference type="ARBA" id="ARBA00023136"/>
    </source>
</evidence>
<evidence type="ECO:0000256" key="2">
    <source>
        <dbReference type="ARBA" id="ARBA00004496"/>
    </source>
</evidence>